<protein>
    <submittedName>
        <fullName evidence="1">Uncharacterized protein</fullName>
    </submittedName>
</protein>
<dbReference type="Proteomes" id="UP000886110">
    <property type="component" value="Unassembled WGS sequence"/>
</dbReference>
<evidence type="ECO:0000313" key="1">
    <source>
        <dbReference type="EMBL" id="HHE04893.1"/>
    </source>
</evidence>
<reference evidence="1" key="1">
    <citation type="journal article" date="2020" name="mSystems">
        <title>Genome- and Community-Level Interaction Insights into Carbon Utilization and Element Cycling Functions of Hydrothermarchaeota in Hydrothermal Sediment.</title>
        <authorList>
            <person name="Zhou Z."/>
            <person name="Liu Y."/>
            <person name="Xu W."/>
            <person name="Pan J."/>
            <person name="Luo Z.H."/>
            <person name="Li M."/>
        </authorList>
    </citation>
    <scope>NUCLEOTIDE SEQUENCE [LARGE SCALE GENOMIC DNA]</scope>
    <source>
        <strain evidence="1">HyVt-74</strain>
    </source>
</reference>
<comment type="caution">
    <text evidence="1">The sequence shown here is derived from an EMBL/GenBank/DDBJ whole genome shotgun (WGS) entry which is preliminary data.</text>
</comment>
<organism evidence="1">
    <name type="scientific">candidate division WOR-3 bacterium</name>
    <dbReference type="NCBI Taxonomy" id="2052148"/>
    <lineage>
        <taxon>Bacteria</taxon>
        <taxon>Bacteria division WOR-3</taxon>
    </lineage>
</organism>
<dbReference type="AlphaFoldDB" id="A0A7C5HGA8"/>
<proteinExistence type="predicted"/>
<accession>A0A7C5HGA8</accession>
<dbReference type="EMBL" id="DRTB01000179">
    <property type="protein sequence ID" value="HHE04893.1"/>
    <property type="molecule type" value="Genomic_DNA"/>
</dbReference>
<gene>
    <name evidence="1" type="ORF">ENL19_02390</name>
</gene>
<sequence>MKEEITLLKDEDWSLIDGELCQVIDFVPMGSSVKDGKVIAMNMTAPYASIHIECKKIPRKITGFITHKIDFINLWNAFKERGVKENEEVLIIWSIKHYKNKIFKVFSRVMPKLWVMIWRKGAFEMLVNLNQKTESLTDEDIWKTLGTGPLAEWKPDVIE</sequence>
<name>A0A7C5HGA8_UNCW3</name>